<proteinExistence type="predicted"/>
<dbReference type="InterPro" id="IPR016181">
    <property type="entry name" value="Acyl_CoA_acyltransferase"/>
</dbReference>
<dbReference type="AlphaFoldDB" id="A0A3N1G946"/>
<reference evidence="2 3" key="1">
    <citation type="journal article" date="2015" name="Stand. Genomic Sci.">
        <title>Genomic Encyclopedia of Bacterial and Archaeal Type Strains, Phase III: the genomes of soil and plant-associated and newly described type strains.</title>
        <authorList>
            <person name="Whitman W.B."/>
            <person name="Woyke T."/>
            <person name="Klenk H.P."/>
            <person name="Zhou Y."/>
            <person name="Lilburn T.G."/>
            <person name="Beck B.J."/>
            <person name="De Vos P."/>
            <person name="Vandamme P."/>
            <person name="Eisen J.A."/>
            <person name="Garrity G."/>
            <person name="Hugenholtz P."/>
            <person name="Kyrpides N.C."/>
        </authorList>
    </citation>
    <scope>NUCLEOTIDE SEQUENCE [LARGE SCALE GENOMIC DNA]</scope>
    <source>
        <strain evidence="2 3">CECT 7306</strain>
    </source>
</reference>
<dbReference type="InParanoid" id="A0A3N1G946"/>
<feature type="domain" description="N-acetyltransferase" evidence="1">
    <location>
        <begin position="16"/>
        <end position="103"/>
    </location>
</feature>
<evidence type="ECO:0000259" key="1">
    <source>
        <dbReference type="PROSITE" id="PS51729"/>
    </source>
</evidence>
<keyword evidence="3" id="KW-1185">Reference proteome</keyword>
<dbReference type="SUPFAM" id="SSF55729">
    <property type="entry name" value="Acyl-CoA N-acyltransferases (Nat)"/>
    <property type="match status" value="1"/>
</dbReference>
<dbReference type="Gene3D" id="3.40.630.30">
    <property type="match status" value="1"/>
</dbReference>
<dbReference type="OrthoDB" id="5405911at2"/>
<protein>
    <recommendedName>
        <fullName evidence="1">N-acetyltransferase domain-containing protein</fullName>
    </recommendedName>
</protein>
<dbReference type="PANTHER" id="PTHR31435:SF10">
    <property type="entry name" value="BSR4717 PROTEIN"/>
    <property type="match status" value="1"/>
</dbReference>
<name>A0A3N1G946_9ACTN</name>
<dbReference type="PROSITE" id="PS51729">
    <property type="entry name" value="GNAT_YJDJ"/>
    <property type="match status" value="1"/>
</dbReference>
<dbReference type="EMBL" id="RJKN01000010">
    <property type="protein sequence ID" value="ROP26765.1"/>
    <property type="molecule type" value="Genomic_DNA"/>
</dbReference>
<evidence type="ECO:0000313" key="3">
    <source>
        <dbReference type="Proteomes" id="UP000276232"/>
    </source>
</evidence>
<accession>A0A3N1G946</accession>
<comment type="caution">
    <text evidence="2">The sequence shown here is derived from an EMBL/GenBank/DDBJ whole genome shotgun (WGS) entry which is preliminary data.</text>
</comment>
<dbReference type="Pfam" id="PF14542">
    <property type="entry name" value="Acetyltransf_CG"/>
    <property type="match status" value="1"/>
</dbReference>
<dbReference type="CDD" id="cd04301">
    <property type="entry name" value="NAT_SF"/>
    <property type="match status" value="1"/>
</dbReference>
<dbReference type="InterPro" id="IPR031165">
    <property type="entry name" value="GNAT_YJDJ"/>
</dbReference>
<sequence>MTSDIASSGGADEGTGVRRREDGWVLLDDGAEVASVVAEPAGVDVLALTHTVTDPARRGEGLAGRLVEAVLADVRREGLTVRPECSYVAAWFARHPDQRDLLAT</sequence>
<gene>
    <name evidence="2" type="ORF">EDC03_3235</name>
</gene>
<evidence type="ECO:0000313" key="2">
    <source>
        <dbReference type="EMBL" id="ROP26765.1"/>
    </source>
</evidence>
<dbReference type="Proteomes" id="UP000276232">
    <property type="component" value="Unassembled WGS sequence"/>
</dbReference>
<dbReference type="RefSeq" id="WP_148058124.1">
    <property type="nucleotide sequence ID" value="NZ_RJKN01000010.1"/>
</dbReference>
<dbReference type="PANTHER" id="PTHR31435">
    <property type="entry name" value="PROTEIN NATD1"/>
    <property type="match status" value="1"/>
</dbReference>
<organism evidence="2 3">
    <name type="scientific">Pseudokineococcus lusitanus</name>
    <dbReference type="NCBI Taxonomy" id="763993"/>
    <lineage>
        <taxon>Bacteria</taxon>
        <taxon>Bacillati</taxon>
        <taxon>Actinomycetota</taxon>
        <taxon>Actinomycetes</taxon>
        <taxon>Kineosporiales</taxon>
        <taxon>Kineosporiaceae</taxon>
        <taxon>Pseudokineococcus</taxon>
    </lineage>
</organism>
<dbReference type="InterPro" id="IPR045057">
    <property type="entry name" value="Gcn5-rel_NAT"/>
</dbReference>